<keyword evidence="4 5" id="KW-0472">Membrane</keyword>
<dbReference type="InterPro" id="IPR002293">
    <property type="entry name" value="AA/rel_permease1"/>
</dbReference>
<feature type="transmembrane region" description="Helical" evidence="5">
    <location>
        <begin position="373"/>
        <end position="393"/>
    </location>
</feature>
<evidence type="ECO:0000313" key="6">
    <source>
        <dbReference type="EMBL" id="TDO20415.1"/>
    </source>
</evidence>
<proteinExistence type="predicted"/>
<feature type="transmembrane region" description="Helical" evidence="5">
    <location>
        <begin position="416"/>
        <end position="436"/>
    </location>
</feature>
<dbReference type="EMBL" id="SNWN01000011">
    <property type="protein sequence ID" value="TDO20415.1"/>
    <property type="molecule type" value="Genomic_DNA"/>
</dbReference>
<evidence type="ECO:0000313" key="7">
    <source>
        <dbReference type="Proteomes" id="UP000295518"/>
    </source>
</evidence>
<keyword evidence="7" id="KW-1185">Reference proteome</keyword>
<feature type="transmembrane region" description="Helical" evidence="5">
    <location>
        <begin position="501"/>
        <end position="521"/>
    </location>
</feature>
<dbReference type="Pfam" id="PF13520">
    <property type="entry name" value="AA_permease_2"/>
    <property type="match status" value="1"/>
</dbReference>
<keyword evidence="3 5" id="KW-1133">Transmembrane helix</keyword>
<dbReference type="PANTHER" id="PTHR11785">
    <property type="entry name" value="AMINO ACID TRANSPORTER"/>
    <property type="match status" value="1"/>
</dbReference>
<accession>A0A4R6IH95</accession>
<feature type="transmembrane region" description="Helical" evidence="5">
    <location>
        <begin position="51"/>
        <end position="74"/>
    </location>
</feature>
<dbReference type="PIRSF" id="PIRSF006060">
    <property type="entry name" value="AA_transporter"/>
    <property type="match status" value="1"/>
</dbReference>
<reference evidence="6 7" key="1">
    <citation type="submission" date="2019-03" db="EMBL/GenBank/DDBJ databases">
        <title>Genomic Encyclopedia of Archaeal and Bacterial Type Strains, Phase II (KMG-II): from individual species to whole genera.</title>
        <authorList>
            <person name="Goeker M."/>
        </authorList>
    </citation>
    <scope>NUCLEOTIDE SEQUENCE [LARGE SCALE GENOMIC DNA]</scope>
    <source>
        <strain evidence="6 7">ATCC 700618</strain>
    </source>
</reference>
<feature type="transmembrane region" description="Helical" evidence="5">
    <location>
        <begin position="225"/>
        <end position="248"/>
    </location>
</feature>
<dbReference type="GO" id="GO:0016020">
    <property type="term" value="C:membrane"/>
    <property type="evidence" value="ECO:0007669"/>
    <property type="project" value="UniProtKB-SubCell"/>
</dbReference>
<comment type="caution">
    <text evidence="6">The sequence shown here is derived from an EMBL/GenBank/DDBJ whole genome shotgun (WGS) entry which is preliminary data.</text>
</comment>
<feature type="transmembrane region" description="Helical" evidence="5">
    <location>
        <begin position="182"/>
        <end position="205"/>
    </location>
</feature>
<dbReference type="GO" id="GO:0015179">
    <property type="term" value="F:L-amino acid transmembrane transporter activity"/>
    <property type="evidence" value="ECO:0007669"/>
    <property type="project" value="TreeGrafter"/>
</dbReference>
<evidence type="ECO:0000256" key="1">
    <source>
        <dbReference type="ARBA" id="ARBA00004141"/>
    </source>
</evidence>
<feature type="transmembrane region" description="Helical" evidence="5">
    <location>
        <begin position="457"/>
        <end position="481"/>
    </location>
</feature>
<feature type="transmembrane region" description="Helical" evidence="5">
    <location>
        <begin position="151"/>
        <end position="170"/>
    </location>
</feature>
<sequence>MKKKKTIKTAADFSQKQKINFFSAMMIVVGSCIGAGIFFKSKAVLSNANGSLILALISWAIAAFAVIAMALALIEIVSATKKDDDLSFIGWNKLFNSVWIFKASKNFMLYIYLPLNFFYMPLYFIQTIQDAIWNFSEGNNSSVLLGFSHEWIVWIIIAFGIGMWFLFTGLKAKISDWQNKIILVFKFFPLVFAALIGFILIATGVQSSAQAGISVNIEAGLTQGASLASLTPGLGMFIGIAGIFFAYDGFYVSAGIQSEMKEPERTPKAILYGLGIVTVVYVIIAISMSIVGNGSIGGLEEQLQSAGMSAKASFIFMGVINLLVAIGILGIINGFAVWTPRYMEDLIAANEIPFINKKKWKLNKHLPLSGLKITLILTLPLFVIFAIIGALGYTDSSGYAFYGAQMDNLYSLADDLSNWTSVIVFGFIAIAIYGAIRNRKTQKVKVTKNKFLIPFGIVSIILVGLSMSITVIIPIIDLFLLTAVQNTFLTNELVVGKFIKVFILFIFILVMFVPTIIENYFSKKTKLATAEI</sequence>
<feature type="transmembrane region" description="Helical" evidence="5">
    <location>
        <begin position="21"/>
        <end position="39"/>
    </location>
</feature>
<gene>
    <name evidence="6" type="ORF">EI74_0493</name>
</gene>
<feature type="transmembrane region" description="Helical" evidence="5">
    <location>
        <begin position="269"/>
        <end position="292"/>
    </location>
</feature>
<dbReference type="PROSITE" id="PS51257">
    <property type="entry name" value="PROKAR_LIPOPROTEIN"/>
    <property type="match status" value="1"/>
</dbReference>
<evidence type="ECO:0000256" key="2">
    <source>
        <dbReference type="ARBA" id="ARBA00022692"/>
    </source>
</evidence>
<feature type="transmembrane region" description="Helical" evidence="5">
    <location>
        <begin position="312"/>
        <end position="338"/>
    </location>
</feature>
<evidence type="ECO:0000256" key="3">
    <source>
        <dbReference type="ARBA" id="ARBA00022989"/>
    </source>
</evidence>
<feature type="transmembrane region" description="Helical" evidence="5">
    <location>
        <begin position="107"/>
        <end position="125"/>
    </location>
</feature>
<protein>
    <submittedName>
        <fullName evidence="6">Amino acid transporter</fullName>
    </submittedName>
</protein>
<comment type="subcellular location">
    <subcellularLocation>
        <location evidence="1">Membrane</location>
        <topology evidence="1">Multi-pass membrane protein</topology>
    </subcellularLocation>
</comment>
<dbReference type="Gene3D" id="1.20.1740.10">
    <property type="entry name" value="Amino acid/polyamine transporter I"/>
    <property type="match status" value="1"/>
</dbReference>
<name>A0A4R6IH95_9MOLU</name>
<keyword evidence="2 5" id="KW-0812">Transmembrane</keyword>
<dbReference type="Proteomes" id="UP000295518">
    <property type="component" value="Unassembled WGS sequence"/>
</dbReference>
<evidence type="ECO:0000256" key="4">
    <source>
        <dbReference type="ARBA" id="ARBA00023136"/>
    </source>
</evidence>
<dbReference type="InterPro" id="IPR050598">
    <property type="entry name" value="AminoAcid_Transporter"/>
</dbReference>
<dbReference type="PANTHER" id="PTHR11785:SF512">
    <property type="entry name" value="SOBREMESA, ISOFORM B"/>
    <property type="match status" value="1"/>
</dbReference>
<evidence type="ECO:0000256" key="5">
    <source>
        <dbReference type="SAM" id="Phobius"/>
    </source>
</evidence>
<dbReference type="AlphaFoldDB" id="A0A4R6IH95"/>
<dbReference type="RefSeq" id="WP_166623188.1">
    <property type="nucleotide sequence ID" value="NZ_NNCE01000003.1"/>
</dbReference>
<organism evidence="6 7">
    <name type="scientific">Mycoplasma testudineum</name>
    <dbReference type="NCBI Taxonomy" id="244584"/>
    <lineage>
        <taxon>Bacteria</taxon>
        <taxon>Bacillati</taxon>
        <taxon>Mycoplasmatota</taxon>
        <taxon>Mollicutes</taxon>
        <taxon>Mycoplasmataceae</taxon>
        <taxon>Mycoplasma</taxon>
    </lineage>
</organism>